<name>A0A315ZSB2_9ACTN</name>
<dbReference type="RefSeq" id="WP_109776330.1">
    <property type="nucleotide sequence ID" value="NZ_QGDQ01000036.1"/>
</dbReference>
<gene>
    <name evidence="2" type="ORF">BXY45_13625</name>
</gene>
<dbReference type="Proteomes" id="UP000245469">
    <property type="component" value="Unassembled WGS sequence"/>
</dbReference>
<proteinExistence type="predicted"/>
<dbReference type="GO" id="GO:0016301">
    <property type="term" value="F:kinase activity"/>
    <property type="evidence" value="ECO:0007669"/>
    <property type="project" value="UniProtKB-KW"/>
</dbReference>
<dbReference type="AlphaFoldDB" id="A0A315ZSB2"/>
<feature type="domain" description="ATPase BadF/BadG/BcrA/BcrD type" evidence="1">
    <location>
        <begin position="7"/>
        <end position="302"/>
    </location>
</feature>
<keyword evidence="2" id="KW-0418">Kinase</keyword>
<sequence length="332" mass="34285">MSSHLAVDAGNSKTVAVLVDHTGAVLGRGRGGCGDIYGAKSPEDAVNAVVGAIGTALGAAGVPTGQVASAALRLAGVDFEEDAEFWCTHLRRRFPELGSFSVKNDAYASLRLIDGSGTGVSITVGTGPAVAARAASGREECSGMFVFDDLGGQGLGRSALEAVCRAWMGLGPPTSLTRSMLAAFEARDGWELRHLFVRRFGALPPQRLWGAARLVLAGADEGDAVAQRIVEDQARAFARYAGWCAERVGVDLASGELPVLLNGSVATSESPAMRTALVRELQRVAPAAAVRVSDAPPLAGVVLDALAEGGVSVDRGLLAVIGRDHPEEFLLT</sequence>
<reference evidence="2 3" key="1">
    <citation type="submission" date="2018-03" db="EMBL/GenBank/DDBJ databases">
        <title>Genomic Encyclopedia of Archaeal and Bacterial Type Strains, Phase II (KMG-II): from individual species to whole genera.</title>
        <authorList>
            <person name="Goeker M."/>
        </authorList>
    </citation>
    <scope>NUCLEOTIDE SEQUENCE [LARGE SCALE GENOMIC DNA]</scope>
    <source>
        <strain evidence="2 3">DSM 44889</strain>
    </source>
</reference>
<dbReference type="InterPro" id="IPR043129">
    <property type="entry name" value="ATPase_NBD"/>
</dbReference>
<protein>
    <submittedName>
        <fullName evidence="2">N-acetylglucosamine kinase-like BadF-type ATPase</fullName>
    </submittedName>
</protein>
<keyword evidence="2" id="KW-0808">Transferase</keyword>
<organism evidence="2 3">
    <name type="scientific">Quadrisphaera granulorum</name>
    <dbReference type="NCBI Taxonomy" id="317664"/>
    <lineage>
        <taxon>Bacteria</taxon>
        <taxon>Bacillati</taxon>
        <taxon>Actinomycetota</taxon>
        <taxon>Actinomycetes</taxon>
        <taxon>Kineosporiales</taxon>
        <taxon>Kineosporiaceae</taxon>
        <taxon>Quadrisphaera</taxon>
    </lineage>
</organism>
<dbReference type="InterPro" id="IPR052519">
    <property type="entry name" value="Euk-type_GlcNAc_Kinase"/>
</dbReference>
<evidence type="ECO:0000259" key="1">
    <source>
        <dbReference type="Pfam" id="PF01869"/>
    </source>
</evidence>
<evidence type="ECO:0000313" key="3">
    <source>
        <dbReference type="Proteomes" id="UP000245469"/>
    </source>
</evidence>
<dbReference type="PANTHER" id="PTHR43190:SF3">
    <property type="entry name" value="N-ACETYL-D-GLUCOSAMINE KINASE"/>
    <property type="match status" value="1"/>
</dbReference>
<accession>A0A315ZSB2</accession>
<dbReference type="SUPFAM" id="SSF53067">
    <property type="entry name" value="Actin-like ATPase domain"/>
    <property type="match status" value="2"/>
</dbReference>
<dbReference type="OrthoDB" id="5524856at2"/>
<dbReference type="Gene3D" id="3.30.420.40">
    <property type="match status" value="2"/>
</dbReference>
<dbReference type="PANTHER" id="PTHR43190">
    <property type="entry name" value="N-ACETYL-D-GLUCOSAMINE KINASE"/>
    <property type="match status" value="1"/>
</dbReference>
<comment type="caution">
    <text evidence="2">The sequence shown here is derived from an EMBL/GenBank/DDBJ whole genome shotgun (WGS) entry which is preliminary data.</text>
</comment>
<dbReference type="InterPro" id="IPR002731">
    <property type="entry name" value="ATPase_BadF"/>
</dbReference>
<dbReference type="EMBL" id="QGDQ01000036">
    <property type="protein sequence ID" value="PWJ47594.1"/>
    <property type="molecule type" value="Genomic_DNA"/>
</dbReference>
<keyword evidence="3" id="KW-1185">Reference proteome</keyword>
<evidence type="ECO:0000313" key="2">
    <source>
        <dbReference type="EMBL" id="PWJ47594.1"/>
    </source>
</evidence>
<dbReference type="Pfam" id="PF01869">
    <property type="entry name" value="BcrAD_BadFG"/>
    <property type="match status" value="1"/>
</dbReference>